<feature type="transmembrane region" description="Helical" evidence="1">
    <location>
        <begin position="62"/>
        <end position="83"/>
    </location>
</feature>
<evidence type="ECO:0008006" key="4">
    <source>
        <dbReference type="Google" id="ProtNLM"/>
    </source>
</evidence>
<keyword evidence="1" id="KW-0812">Transmembrane</keyword>
<protein>
    <recommendedName>
        <fullName evidence="4">DUF2975 domain-containing protein</fullName>
    </recommendedName>
</protein>
<sequence length="179" mass="19081">MKVEKTSVVRSATLLGHVLLLILVALSGAAAAVVIWLFVDAQQLGQILAAGVGYESEVLKPWQAVALTLILLVQVGIWIAVVFRGRHIFTALTQAALSEASMSAGKTARLLWAMLVWGIVGHTLATVVATWHFPEGMKALEVSLGSTEISIAIAALLATFMSRAFVLGAALWQDHQEVI</sequence>
<evidence type="ECO:0000256" key="1">
    <source>
        <dbReference type="SAM" id="Phobius"/>
    </source>
</evidence>
<name>A0ABY1PL28_9RHOB</name>
<feature type="transmembrane region" description="Helical" evidence="1">
    <location>
        <begin position="110"/>
        <end position="131"/>
    </location>
</feature>
<dbReference type="Proteomes" id="UP001157961">
    <property type="component" value="Unassembled WGS sequence"/>
</dbReference>
<keyword evidence="1" id="KW-1133">Transmembrane helix</keyword>
<evidence type="ECO:0000313" key="2">
    <source>
        <dbReference type="EMBL" id="SMP35924.1"/>
    </source>
</evidence>
<proteinExistence type="predicted"/>
<comment type="caution">
    <text evidence="2">The sequence shown here is derived from an EMBL/GenBank/DDBJ whole genome shotgun (WGS) entry which is preliminary data.</text>
</comment>
<accession>A0ABY1PL28</accession>
<keyword evidence="3" id="KW-1185">Reference proteome</keyword>
<evidence type="ECO:0000313" key="3">
    <source>
        <dbReference type="Proteomes" id="UP001157961"/>
    </source>
</evidence>
<gene>
    <name evidence="2" type="ORF">SAMN06265373_11255</name>
</gene>
<organism evidence="2 3">
    <name type="scientific">Shimia sagamensis</name>
    <dbReference type="NCBI Taxonomy" id="1566352"/>
    <lineage>
        <taxon>Bacteria</taxon>
        <taxon>Pseudomonadati</taxon>
        <taxon>Pseudomonadota</taxon>
        <taxon>Alphaproteobacteria</taxon>
        <taxon>Rhodobacterales</taxon>
        <taxon>Roseobacteraceae</taxon>
    </lineage>
</organism>
<dbReference type="EMBL" id="FXTY01000012">
    <property type="protein sequence ID" value="SMP35924.1"/>
    <property type="molecule type" value="Genomic_DNA"/>
</dbReference>
<dbReference type="RefSeq" id="WP_283427941.1">
    <property type="nucleotide sequence ID" value="NZ_FXTY01000012.1"/>
</dbReference>
<reference evidence="2 3" key="1">
    <citation type="submission" date="2017-05" db="EMBL/GenBank/DDBJ databases">
        <authorList>
            <person name="Varghese N."/>
            <person name="Submissions S."/>
        </authorList>
    </citation>
    <scope>NUCLEOTIDE SEQUENCE [LARGE SCALE GENOMIC DNA]</scope>
    <source>
        <strain evidence="2 3">DSM 29734</strain>
    </source>
</reference>
<feature type="transmembrane region" description="Helical" evidence="1">
    <location>
        <begin position="12"/>
        <end position="39"/>
    </location>
</feature>
<keyword evidence="1" id="KW-0472">Membrane</keyword>
<feature type="transmembrane region" description="Helical" evidence="1">
    <location>
        <begin position="151"/>
        <end position="172"/>
    </location>
</feature>